<feature type="transmembrane region" description="Helical" evidence="7">
    <location>
        <begin position="138"/>
        <end position="157"/>
    </location>
</feature>
<keyword evidence="4 7" id="KW-1133">Transmembrane helix</keyword>
<keyword evidence="2" id="KW-0813">Transport</keyword>
<dbReference type="Proteomes" id="UP000799437">
    <property type="component" value="Unassembled WGS sequence"/>
</dbReference>
<evidence type="ECO:0000256" key="5">
    <source>
        <dbReference type="ARBA" id="ARBA00023136"/>
    </source>
</evidence>
<keyword evidence="5 7" id="KW-0472">Membrane</keyword>
<comment type="subcellular location">
    <subcellularLocation>
        <location evidence="1">Membrane</location>
        <topology evidence="1">Multi-pass membrane protein</topology>
    </subcellularLocation>
</comment>
<evidence type="ECO:0000256" key="1">
    <source>
        <dbReference type="ARBA" id="ARBA00004141"/>
    </source>
</evidence>
<feature type="transmembrane region" description="Helical" evidence="7">
    <location>
        <begin position="243"/>
        <end position="265"/>
    </location>
</feature>
<dbReference type="AlphaFoldDB" id="A0A6A6W6T0"/>
<feature type="transmembrane region" description="Helical" evidence="7">
    <location>
        <begin position="456"/>
        <end position="477"/>
    </location>
</feature>
<organism evidence="9 10">
    <name type="scientific">Pseudovirgaria hyperparasitica</name>
    <dbReference type="NCBI Taxonomy" id="470096"/>
    <lineage>
        <taxon>Eukaryota</taxon>
        <taxon>Fungi</taxon>
        <taxon>Dikarya</taxon>
        <taxon>Ascomycota</taxon>
        <taxon>Pezizomycotina</taxon>
        <taxon>Dothideomycetes</taxon>
        <taxon>Dothideomycetes incertae sedis</taxon>
        <taxon>Acrospermales</taxon>
        <taxon>Acrospermaceae</taxon>
        <taxon>Pseudovirgaria</taxon>
    </lineage>
</organism>
<feature type="transmembrane region" description="Helical" evidence="7">
    <location>
        <begin position="520"/>
        <end position="541"/>
    </location>
</feature>
<feature type="transmembrane region" description="Helical" evidence="7">
    <location>
        <begin position="364"/>
        <end position="389"/>
    </location>
</feature>
<feature type="transmembrane region" description="Helical" evidence="7">
    <location>
        <begin position="425"/>
        <end position="444"/>
    </location>
</feature>
<evidence type="ECO:0000256" key="4">
    <source>
        <dbReference type="ARBA" id="ARBA00022989"/>
    </source>
</evidence>
<name>A0A6A6W6T0_9PEZI</name>
<dbReference type="PROSITE" id="PS50850">
    <property type="entry name" value="MFS"/>
    <property type="match status" value="1"/>
</dbReference>
<feature type="compositionally biased region" description="Basic and acidic residues" evidence="6">
    <location>
        <begin position="315"/>
        <end position="324"/>
    </location>
</feature>
<dbReference type="SUPFAM" id="SSF103473">
    <property type="entry name" value="MFS general substrate transporter"/>
    <property type="match status" value="1"/>
</dbReference>
<evidence type="ECO:0000313" key="9">
    <source>
        <dbReference type="EMBL" id="KAF2757909.1"/>
    </source>
</evidence>
<dbReference type="InterPro" id="IPR020846">
    <property type="entry name" value="MFS_dom"/>
</dbReference>
<feature type="domain" description="Major facilitator superfamily (MFS) profile" evidence="8">
    <location>
        <begin position="72"/>
        <end position="547"/>
    </location>
</feature>
<dbReference type="EMBL" id="ML996572">
    <property type="protein sequence ID" value="KAF2757909.1"/>
    <property type="molecule type" value="Genomic_DNA"/>
</dbReference>
<dbReference type="InterPro" id="IPR011701">
    <property type="entry name" value="MFS"/>
</dbReference>
<dbReference type="GeneID" id="54485028"/>
<feature type="transmembrane region" description="Helical" evidence="7">
    <location>
        <begin position="112"/>
        <end position="131"/>
    </location>
</feature>
<accession>A0A6A6W6T0</accession>
<feature type="transmembrane region" description="Helical" evidence="7">
    <location>
        <begin position="163"/>
        <end position="187"/>
    </location>
</feature>
<reference evidence="9" key="1">
    <citation type="journal article" date="2020" name="Stud. Mycol.">
        <title>101 Dothideomycetes genomes: a test case for predicting lifestyles and emergence of pathogens.</title>
        <authorList>
            <person name="Haridas S."/>
            <person name="Albert R."/>
            <person name="Binder M."/>
            <person name="Bloem J."/>
            <person name="Labutti K."/>
            <person name="Salamov A."/>
            <person name="Andreopoulos B."/>
            <person name="Baker S."/>
            <person name="Barry K."/>
            <person name="Bills G."/>
            <person name="Bluhm B."/>
            <person name="Cannon C."/>
            <person name="Castanera R."/>
            <person name="Culley D."/>
            <person name="Daum C."/>
            <person name="Ezra D."/>
            <person name="Gonzalez J."/>
            <person name="Henrissat B."/>
            <person name="Kuo A."/>
            <person name="Liang C."/>
            <person name="Lipzen A."/>
            <person name="Lutzoni F."/>
            <person name="Magnuson J."/>
            <person name="Mondo S."/>
            <person name="Nolan M."/>
            <person name="Ohm R."/>
            <person name="Pangilinan J."/>
            <person name="Park H.-J."/>
            <person name="Ramirez L."/>
            <person name="Alfaro M."/>
            <person name="Sun H."/>
            <person name="Tritt A."/>
            <person name="Yoshinaga Y."/>
            <person name="Zwiers L.-H."/>
            <person name="Turgeon B."/>
            <person name="Goodwin S."/>
            <person name="Spatafora J."/>
            <person name="Crous P."/>
            <person name="Grigoriev I."/>
        </authorList>
    </citation>
    <scope>NUCLEOTIDE SEQUENCE</scope>
    <source>
        <strain evidence="9">CBS 121739</strain>
    </source>
</reference>
<dbReference type="GO" id="GO:0016020">
    <property type="term" value="C:membrane"/>
    <property type="evidence" value="ECO:0007669"/>
    <property type="project" value="UniProtKB-SubCell"/>
</dbReference>
<gene>
    <name evidence="9" type="ORF">EJ05DRAFT_476202</name>
</gene>
<dbReference type="OrthoDB" id="2985014at2759"/>
<evidence type="ECO:0000313" key="10">
    <source>
        <dbReference type="Proteomes" id="UP000799437"/>
    </source>
</evidence>
<feature type="transmembrane region" description="Helical" evidence="7">
    <location>
        <begin position="64"/>
        <end position="82"/>
    </location>
</feature>
<feature type="transmembrane region" description="Helical" evidence="7">
    <location>
        <begin position="401"/>
        <end position="418"/>
    </location>
</feature>
<sequence length="621" mass="68765">MSSLHRQHLVHNDQQHHFQLHPIPPLYSPSTQHRHADITPPYNEAPMSGTFASSLDEDALNRRTLWKLDIILLPFLSLLFLLNSLDRSNIGNAETAHFTTDVGLEKKDLNTAVALFFAFFVTLQPIGAALGRRFGMPIWVPITMSLWGVCTALHVWVRSKWQLYTLRIIIGILEAGFYPTTVSYLSLFYTRYEFGRRLALFYGQYAVAGAVGGLLSFFVFSHFGGQPDSDGPAGISKDGWESWQVLFLLEGCGTIVVALIGFFWLPKSAGSAWFLSHEERKWADTRIQRDRDDVEHNEDMKPRSDEEGPEDEADEPHAHHHASESRGLLSSTQSLARSQMLTDSRGITAHDVLSSISSPKVYHLLLCNILSSIPVTSFSVFLPLVLAPFSPHPSTANLLTVPPYICGAVTLYAFTMWSDRRRERLLPILTSLILLLAGLLAVTTMPATKQWVIPRYISLCILLCGTFIASPLTVAWISGNTPSPGKRALMLGINGWGNLAGIFGTLIFAPRYGPSYTTSFWFATVCVAVAAAGYASFRVLLVRENARRVAWVHAAEADDVAAEEAEGRGGGDGGGGKDGMLLDVAAWVVERVGWKGARRWIDSVREDGREGDERWTFVYGL</sequence>
<evidence type="ECO:0000256" key="2">
    <source>
        <dbReference type="ARBA" id="ARBA00022448"/>
    </source>
</evidence>
<feature type="transmembrane region" description="Helical" evidence="7">
    <location>
        <begin position="489"/>
        <end position="508"/>
    </location>
</feature>
<dbReference type="RefSeq" id="XP_033600360.1">
    <property type="nucleotide sequence ID" value="XM_033743974.1"/>
</dbReference>
<dbReference type="Gene3D" id="1.20.1250.20">
    <property type="entry name" value="MFS general substrate transporter like domains"/>
    <property type="match status" value="2"/>
</dbReference>
<feature type="compositionally biased region" description="Basic and acidic residues" evidence="6">
    <location>
        <begin position="286"/>
        <end position="306"/>
    </location>
</feature>
<protein>
    <submittedName>
        <fullName evidence="9">MFS general substrate transporter</fullName>
    </submittedName>
</protein>
<keyword evidence="3 7" id="KW-0812">Transmembrane</keyword>
<evidence type="ECO:0000256" key="7">
    <source>
        <dbReference type="SAM" id="Phobius"/>
    </source>
</evidence>
<evidence type="ECO:0000256" key="6">
    <source>
        <dbReference type="SAM" id="MobiDB-lite"/>
    </source>
</evidence>
<dbReference type="InterPro" id="IPR036259">
    <property type="entry name" value="MFS_trans_sf"/>
</dbReference>
<dbReference type="PANTHER" id="PTHR43791:SF21">
    <property type="entry name" value="MAJOR FACILITATOR SUPERFAMILY (MFS) PROFILE DOMAIN-CONTAINING PROTEIN"/>
    <property type="match status" value="1"/>
</dbReference>
<feature type="transmembrane region" description="Helical" evidence="7">
    <location>
        <begin position="199"/>
        <end position="223"/>
    </location>
</feature>
<feature type="region of interest" description="Disordered" evidence="6">
    <location>
        <begin position="286"/>
        <end position="329"/>
    </location>
</feature>
<keyword evidence="10" id="KW-1185">Reference proteome</keyword>
<dbReference type="PANTHER" id="PTHR43791">
    <property type="entry name" value="PERMEASE-RELATED"/>
    <property type="match status" value="1"/>
</dbReference>
<evidence type="ECO:0000256" key="3">
    <source>
        <dbReference type="ARBA" id="ARBA00022692"/>
    </source>
</evidence>
<evidence type="ECO:0000259" key="8">
    <source>
        <dbReference type="PROSITE" id="PS50850"/>
    </source>
</evidence>
<dbReference type="GO" id="GO:0022857">
    <property type="term" value="F:transmembrane transporter activity"/>
    <property type="evidence" value="ECO:0007669"/>
    <property type="project" value="InterPro"/>
</dbReference>
<proteinExistence type="predicted"/>
<dbReference type="Pfam" id="PF07690">
    <property type="entry name" value="MFS_1"/>
    <property type="match status" value="1"/>
</dbReference>